<dbReference type="Proteomes" id="UP000192328">
    <property type="component" value="Unassembled WGS sequence"/>
</dbReference>
<keyword evidence="2" id="KW-1185">Reference proteome</keyword>
<name>A0AC61PQ15_9FIRM</name>
<reference evidence="1" key="1">
    <citation type="submission" date="2017-04" db="EMBL/GenBank/DDBJ databases">
        <authorList>
            <person name="Varghese N."/>
            <person name="Submissions S."/>
        </authorList>
    </citation>
    <scope>NUCLEOTIDE SEQUENCE</scope>
    <source>
        <strain evidence="1">WTE2008</strain>
    </source>
</reference>
<comment type="caution">
    <text evidence="1">The sequence shown here is derived from an EMBL/GenBank/DDBJ whole genome shotgun (WGS) entry which is preliminary data.</text>
</comment>
<evidence type="ECO:0000313" key="2">
    <source>
        <dbReference type="Proteomes" id="UP000192328"/>
    </source>
</evidence>
<evidence type="ECO:0000313" key="1">
    <source>
        <dbReference type="EMBL" id="SMC88290.1"/>
    </source>
</evidence>
<accession>A0AC61PQ15</accession>
<dbReference type="EMBL" id="FWXZ01000008">
    <property type="protein sequence ID" value="SMC88290.1"/>
    <property type="molecule type" value="Genomic_DNA"/>
</dbReference>
<sequence>MAEQKNDKAREVEQNLLAVSRLNDDQLFERLKTEPDGLNQVEAAERLEEYGRNIIDVSSENSLLSRIREALINPFNIVLMIVAIVTLITDVILADQPNPATFIMLVLIILISGIISFVQSEKSNNAAQKLQKMIANKIDVIRNGSVMEIDIDEAVPGDIVKLASGDMIPGDVRFVESKDLFIDQSQLTGESNPVEKFAGPDPDGDSLTDIDNIGFMGSNIVSGSAKGVILATGNSTYFGSMAKSLNTYKDKSSFEENLSSISRLLISFMVIMVPIIFIANFITKGNWLESLMFGITIAVGIMPEMLPVIMTSSLAKGAVNMSRKQTIVKRLSSIQTFGEMDVFCTDKTGTLTQDEIVLEKYMDVLGREDIRILRHAFLNSYFQTGLKNLMDLAIISRAEKEDLSFLKEAYNREDEIPFDFSRRRMSVVLRDKQGKRQLITKGAVEEMLSICSFIEIDGEVKPITPELVANAQKIADENNAEGIRVIAVAQKNEVHDVETFGVQDESSMVLIGFVGFLDPPKPSAGTAIAALQRNGVRTVVLTGDNEGVAVAICGRLGIDTGYTLTGAKVEAMNDEELKEACEKCHIFSKLSPYQKQRVVKAFQSNGHIVGYMGDGINDSLPLKQSDVGISVDTAVDIAKEVADIILLEKDLQVLEEGVIEGRRTFANMSKYLKMTVSGNFGNMFSVLIASIFLPFLPMLPIHILVQNLLNDFAQLGMPFDHVEDRYIEKPKRWDIPGIKKFMIFFGLLSTVLDVLCFLVLWFVFKYNNTSLAGYFQCGWFMFGVISQTMVIHTIRTPKIPFIQDRASKQLTLSTVLVCIITLLIGFTGIAVLFSLPVMPLTFLAWMAGLMVVYTVLAQIMKVIYIRINREWV</sequence>
<gene>
    <name evidence="1" type="ORF">SAMN06297397_2963</name>
</gene>
<protein>
    <submittedName>
        <fullName evidence="1">Mg2+-importing ATPase</fullName>
    </submittedName>
</protein>
<organism evidence="1 2">
    <name type="scientific">Aristaeella lactis</name>
    <dbReference type="NCBI Taxonomy" id="3046383"/>
    <lineage>
        <taxon>Bacteria</taxon>
        <taxon>Bacillati</taxon>
        <taxon>Bacillota</taxon>
        <taxon>Clostridia</taxon>
        <taxon>Eubacteriales</taxon>
        <taxon>Aristaeellaceae</taxon>
        <taxon>Aristaeella</taxon>
    </lineage>
</organism>
<proteinExistence type="predicted"/>